<dbReference type="EMBL" id="JAEINI020000019">
    <property type="protein sequence ID" value="MCB5228313.1"/>
    <property type="molecule type" value="Genomic_DNA"/>
</dbReference>
<evidence type="ECO:0000313" key="2">
    <source>
        <dbReference type="Proteomes" id="UP000633814"/>
    </source>
</evidence>
<dbReference type="InterPro" id="IPR013762">
    <property type="entry name" value="Integrase-like_cat_sf"/>
</dbReference>
<dbReference type="RefSeq" id="WP_226752367.1">
    <property type="nucleotide sequence ID" value="NZ_JAEINI020000019.1"/>
</dbReference>
<gene>
    <name evidence="1" type="ORF">JAO78_016025</name>
</gene>
<sequence>MSFVIPNKVVDVIDACTLLDSSGCYKIKPLTEIRKSGYDGNSFDNVVLWESKNHQIKRSGAVIFGSDMWTSNENTNRHLTMLGGDSEIAFQLKLYALIAHICGIYKGGSGEKLSTLQTKLAALKKFGKHLLTKGLTSFHQLTKLNDLALRTLVTEYLSNIVQTTAPMNKPRVFADCFQARESFGLIDTRTAEIFEEVLSDLFKTIEETLSHPIIPTGISARIAKFSAHVVSECGNRIEEWELYNDKLLECTRNWNQPIDEIKGADLFNRSAIKNGIISKLNELAEYFIDLKVAVYIHILQFTGMRYNEVLSCRIGCTNKSDPINAKYLIEAETHKTANTFVLDTWVCNKETFEAIKLLERYSVGMEARAELILERFRGVVQDSLVHNIEVGMTERRLFGVVHSAASISFAKSGRFEDFEVKSEHFLPLFDLTLTEADIRELDRLEQNYKQIKGKDRGVPYAVGDTLRLANHMFRHSFAYFVIANKLGELDDIADQFKHLTLAMTHVYVDKGILSHEELIDLVDGYEQLLTTAIASELAEQASNNELKGGAGERFNKAANELIIGVTNSNSPNAAVIRQIHFKDLGEFKRFLAKNIETIRGLPHGYCTAGDSCKINGASVPAGCVYCPSFIVADTHKPHWIALKNRALDKLKRISSLPLEKQKDMELFVVAYTKDLRAAEYVLNTIQDPTKSSGVSL</sequence>
<evidence type="ECO:0008006" key="3">
    <source>
        <dbReference type="Google" id="ProtNLM"/>
    </source>
</evidence>
<protein>
    <recommendedName>
        <fullName evidence="3">Integrase</fullName>
    </recommendedName>
</protein>
<comment type="caution">
    <text evidence="1">The sequence shown here is derived from an EMBL/GenBank/DDBJ whole genome shotgun (WGS) entry which is preliminary data.</text>
</comment>
<dbReference type="Gene3D" id="1.10.443.10">
    <property type="entry name" value="Intergrase catalytic core"/>
    <property type="match status" value="1"/>
</dbReference>
<dbReference type="Proteomes" id="UP000633814">
    <property type="component" value="Unassembled WGS sequence"/>
</dbReference>
<keyword evidence="2" id="KW-1185">Reference proteome</keyword>
<proteinExistence type="predicted"/>
<reference evidence="1 2" key="1">
    <citation type="submission" date="2021-10" db="EMBL/GenBank/DDBJ databases">
        <title>Alishewanella koreense sp. nov. isolated from seawater of southwestern coast in South Korea and the proposal for the reclassification of Rheinheimera perlucida and Rheinheimera tuosuensis as Arsukibacterium perlucida and Arsukibacterium tuosuensis.</title>
        <authorList>
            <person name="Kim K.H."/>
            <person name="Ruan W."/>
            <person name="Kim K.R."/>
            <person name="Baek J.H."/>
            <person name="Jeon C.O."/>
        </authorList>
    </citation>
    <scope>NUCLEOTIDE SEQUENCE [LARGE SCALE GENOMIC DNA]</scope>
    <source>
        <strain evidence="1 2">16-MA</strain>
    </source>
</reference>
<evidence type="ECO:0000313" key="1">
    <source>
        <dbReference type="EMBL" id="MCB5228313.1"/>
    </source>
</evidence>
<name>A0ABS8C842_9ALTE</name>
<organism evidence="1 2">
    <name type="scientific">Alishewanella maricola</name>
    <dbReference type="NCBI Taxonomy" id="2795740"/>
    <lineage>
        <taxon>Bacteria</taxon>
        <taxon>Pseudomonadati</taxon>
        <taxon>Pseudomonadota</taxon>
        <taxon>Gammaproteobacteria</taxon>
        <taxon>Alteromonadales</taxon>
        <taxon>Alteromonadaceae</taxon>
        <taxon>Alishewanella</taxon>
    </lineage>
</organism>
<accession>A0ABS8C842</accession>